<feature type="transmembrane region" description="Helical" evidence="6">
    <location>
        <begin position="252"/>
        <end position="271"/>
    </location>
</feature>
<dbReference type="PANTHER" id="PTHR32322:SF2">
    <property type="entry name" value="EAMA DOMAIN-CONTAINING PROTEIN"/>
    <property type="match status" value="1"/>
</dbReference>
<feature type="transmembrane region" description="Helical" evidence="6">
    <location>
        <begin position="221"/>
        <end position="240"/>
    </location>
</feature>
<organism evidence="8 9">
    <name type="scientific">Pedobacter cryoconitis</name>
    <dbReference type="NCBI Taxonomy" id="188932"/>
    <lineage>
        <taxon>Bacteria</taxon>
        <taxon>Pseudomonadati</taxon>
        <taxon>Bacteroidota</taxon>
        <taxon>Sphingobacteriia</taxon>
        <taxon>Sphingobacteriales</taxon>
        <taxon>Sphingobacteriaceae</taxon>
        <taxon>Pedobacter</taxon>
    </lineage>
</organism>
<comment type="subcellular location">
    <subcellularLocation>
        <location evidence="1">Membrane</location>
        <topology evidence="1">Multi-pass membrane protein</topology>
    </subcellularLocation>
</comment>
<comment type="similarity">
    <text evidence="2">Belongs to the EamA transporter family.</text>
</comment>
<feature type="domain" description="EamA" evidence="7">
    <location>
        <begin position="158"/>
        <end position="294"/>
    </location>
</feature>
<evidence type="ECO:0000256" key="1">
    <source>
        <dbReference type="ARBA" id="ARBA00004141"/>
    </source>
</evidence>
<feature type="transmembrane region" description="Helical" evidence="6">
    <location>
        <begin position="188"/>
        <end position="209"/>
    </location>
</feature>
<dbReference type="PANTHER" id="PTHR32322">
    <property type="entry name" value="INNER MEMBRANE TRANSPORTER"/>
    <property type="match status" value="1"/>
</dbReference>
<feature type="transmembrane region" description="Helical" evidence="6">
    <location>
        <begin position="40"/>
        <end position="57"/>
    </location>
</feature>
<name>A0A7W8ZN92_9SPHI</name>
<dbReference type="Proteomes" id="UP000537204">
    <property type="component" value="Unassembled WGS sequence"/>
</dbReference>
<dbReference type="InterPro" id="IPR000620">
    <property type="entry name" value="EamA_dom"/>
</dbReference>
<gene>
    <name evidence="8" type="ORF">HDE68_002800</name>
</gene>
<dbReference type="GO" id="GO:0016020">
    <property type="term" value="C:membrane"/>
    <property type="evidence" value="ECO:0007669"/>
    <property type="project" value="UniProtKB-SubCell"/>
</dbReference>
<feature type="transmembrane region" description="Helical" evidence="6">
    <location>
        <begin position="277"/>
        <end position="294"/>
    </location>
</feature>
<feature type="transmembrane region" description="Helical" evidence="6">
    <location>
        <begin position="102"/>
        <end position="121"/>
    </location>
</feature>
<dbReference type="RefSeq" id="WP_183882790.1">
    <property type="nucleotide sequence ID" value="NZ_JACHCE010000004.1"/>
</dbReference>
<keyword evidence="3 6" id="KW-0812">Transmembrane</keyword>
<evidence type="ECO:0000256" key="2">
    <source>
        <dbReference type="ARBA" id="ARBA00007362"/>
    </source>
</evidence>
<evidence type="ECO:0000256" key="5">
    <source>
        <dbReference type="ARBA" id="ARBA00023136"/>
    </source>
</evidence>
<keyword evidence="5 6" id="KW-0472">Membrane</keyword>
<dbReference type="Gene3D" id="1.10.3730.20">
    <property type="match status" value="2"/>
</dbReference>
<accession>A0A7W8ZN92</accession>
<evidence type="ECO:0000313" key="8">
    <source>
        <dbReference type="EMBL" id="MBB5636887.1"/>
    </source>
</evidence>
<dbReference type="SUPFAM" id="SSF103481">
    <property type="entry name" value="Multidrug resistance efflux transporter EmrE"/>
    <property type="match status" value="2"/>
</dbReference>
<comment type="caution">
    <text evidence="8">The sequence shown here is derived from an EMBL/GenBank/DDBJ whole genome shotgun (WGS) entry which is preliminary data.</text>
</comment>
<evidence type="ECO:0000256" key="3">
    <source>
        <dbReference type="ARBA" id="ARBA00022692"/>
    </source>
</evidence>
<evidence type="ECO:0000313" key="9">
    <source>
        <dbReference type="Proteomes" id="UP000537204"/>
    </source>
</evidence>
<feature type="transmembrane region" description="Helical" evidence="6">
    <location>
        <begin position="72"/>
        <end position="90"/>
    </location>
</feature>
<sequence length="301" mass="33222">MRGNRVRAILWLIFIMLVWGSSYSVTKSVVDILPPGCFSFIRFTIALLCLFPVYLASNKRSAAAQKFKPGDWWWLLLMGITGISFYYVFFNYSLLYTSASSGALIQGFIPICIALAGVFFLKERLAVLQVAGILLSFTGVILVGFIATNDPAEKSSLTGNLFMLISVFSWATYTLVSRKLSHLQPLVITFWSGCIGTILLLPLAIYEFINLNGPIHIDIQGWLALVYLGAISSALCFLLYNKAIEQLPAAMVGNFLNLDILTGVLIAVLFLQERISLMQIIGGLLILSGLLLSSRKMKSSH</sequence>
<feature type="transmembrane region" description="Helical" evidence="6">
    <location>
        <begin position="128"/>
        <end position="147"/>
    </location>
</feature>
<evidence type="ECO:0000256" key="4">
    <source>
        <dbReference type="ARBA" id="ARBA00022989"/>
    </source>
</evidence>
<reference evidence="8 9" key="1">
    <citation type="submission" date="2020-08" db="EMBL/GenBank/DDBJ databases">
        <title>Genomic Encyclopedia of Type Strains, Phase IV (KMG-V): Genome sequencing to study the core and pangenomes of soil and plant-associated prokaryotes.</title>
        <authorList>
            <person name="Whitman W."/>
        </authorList>
    </citation>
    <scope>NUCLEOTIDE SEQUENCE [LARGE SCALE GENOMIC DNA]</scope>
    <source>
        <strain evidence="8 9">S3M1</strain>
    </source>
</reference>
<evidence type="ECO:0000259" key="7">
    <source>
        <dbReference type="Pfam" id="PF00892"/>
    </source>
</evidence>
<keyword evidence="4 6" id="KW-1133">Transmembrane helix</keyword>
<dbReference type="EMBL" id="JACHCE010000004">
    <property type="protein sequence ID" value="MBB5636887.1"/>
    <property type="molecule type" value="Genomic_DNA"/>
</dbReference>
<feature type="transmembrane region" description="Helical" evidence="6">
    <location>
        <begin position="159"/>
        <end position="176"/>
    </location>
</feature>
<protein>
    <submittedName>
        <fullName evidence="8">Drug/metabolite transporter (DMT)-like permease</fullName>
    </submittedName>
</protein>
<proteinExistence type="inferred from homology"/>
<feature type="domain" description="EamA" evidence="7">
    <location>
        <begin position="7"/>
        <end position="144"/>
    </location>
</feature>
<dbReference type="InterPro" id="IPR037185">
    <property type="entry name" value="EmrE-like"/>
</dbReference>
<evidence type="ECO:0000256" key="6">
    <source>
        <dbReference type="SAM" id="Phobius"/>
    </source>
</evidence>
<dbReference type="Pfam" id="PF00892">
    <property type="entry name" value="EamA"/>
    <property type="match status" value="2"/>
</dbReference>
<dbReference type="InterPro" id="IPR050638">
    <property type="entry name" value="AA-Vitamin_Transporters"/>
</dbReference>
<dbReference type="AlphaFoldDB" id="A0A7W8ZN92"/>